<dbReference type="Pfam" id="PF00271">
    <property type="entry name" value="Helicase_C"/>
    <property type="match status" value="1"/>
</dbReference>
<sequence>MTADGTSVDGVSSVERALHAKWAFDADPAEWRLAAEALRIRYAALYDPMLAVSTSDLDPLPHQLWAVYGELLPRTPLRFLLADDPGAGKTIMAGLYLKELILRGDLERCLIVAPGSLVEQWRDELSEKFGLSFDVLTRADIDGVREPRQVFAQHPRLIARMDQLARHQGLLEALATTDWDLVVVDEAHRMSAHWAGEELKRTKRYQLGLLLGRVARHLLLMTATPHSGHADDFQLFLALLDADRFEGRPRGGAASRPTDLMRRMVKEQLLTMEGKPLFPERRAYTVPYELSTGEAELYEQVTEYVRSEMGRAERLAADGRRRNAVGFALTVLQRRLASSPEAILRSLERRRDRLEARAGELASGSVAADVGQRDVRLDGWDGEDLDERLDDLDAGEVEDLEDAVLDAATAARTVAELRTEISTLDHLTALARRVRLAGTDRKWTELRSILVDRGVATGADGTPRKLIVFTEHKDTLTYLVGQIGTLLGDPGAVVAIHGGLSREGRRVATERFTQDREVRVLVATDAAGEGLNLQRAHLMVNYDLPWNPNRIEQRFGRIHRIGQTETCHLWNLVAAGTREGQVFTRLLAKVEQQRQDYGGQVFDVLGEAFEDQPLRGLLLRAVRYGDRPEVRARLDEVIDATVGEGIDRLLAERALSSDTLAVADSEEIARQLEAAQARRLQPYFVRAFFHAAFSRLGGRIVPRESGSYEITRVPLCVRDRSRGSGLRPILERYERVCFERSQIKRPGRPVAELLVPGHPLLDAVVDLTIDELGPLLERGTVLYDQQSEAVEPWLLVATADAIDDGHGRTVSCRFAYAEVTVSGAAHDGGPAPYLDYEPLPDGLAGAVERAVGRWLADGAEELAKDWATEHALPAHSDEAGRAVAARVGRTRAAVRARLISAVNYWDAEHARLTDLVAAGKRVRTRPETASRRARDLEERLRRRMVELDLDERLTARPPRVLGAALVVPAGMVPHSVPPTTVTADLVVEAPVHAKDTARVDRRAVDAVLAAERALGADPEEMPHNNPGFDVRSVRADGSVVQIEVKGRIAGAVDFTVTKNEVVHAKNLGDSHRLALVEVSEGPATEDRVRYVLHAFDDTDTDDFTTTKYVKDWRKVWVRGAGPR</sequence>
<dbReference type="InterPro" id="IPR027417">
    <property type="entry name" value="P-loop_NTPase"/>
</dbReference>
<name>A0AAU8G8D5_9MICO</name>
<dbReference type="CDD" id="cd18793">
    <property type="entry name" value="SF2_C_SNF"/>
    <property type="match status" value="1"/>
</dbReference>
<feature type="domain" description="Helicase ATP-binding" evidence="5">
    <location>
        <begin position="70"/>
        <end position="243"/>
    </location>
</feature>
<organism evidence="7">
    <name type="scientific">Cellulosimicrobium sp. ES-005</name>
    <dbReference type="NCBI Taxonomy" id="3163031"/>
    <lineage>
        <taxon>Bacteria</taxon>
        <taxon>Bacillati</taxon>
        <taxon>Actinomycetota</taxon>
        <taxon>Actinomycetes</taxon>
        <taxon>Micrococcales</taxon>
        <taxon>Promicromonosporaceae</taxon>
        <taxon>Cellulosimicrobium</taxon>
    </lineage>
</organism>
<dbReference type="CDD" id="cd18011">
    <property type="entry name" value="DEXDc_RapA"/>
    <property type="match status" value="1"/>
</dbReference>
<dbReference type="SUPFAM" id="SSF52540">
    <property type="entry name" value="P-loop containing nucleoside triphosphate hydrolases"/>
    <property type="match status" value="2"/>
</dbReference>
<dbReference type="PANTHER" id="PTHR45766">
    <property type="entry name" value="DNA ANNEALING HELICASE AND ENDONUCLEASE ZRANB3 FAMILY MEMBER"/>
    <property type="match status" value="1"/>
</dbReference>
<evidence type="ECO:0000256" key="3">
    <source>
        <dbReference type="ARBA" id="ARBA00022806"/>
    </source>
</evidence>
<dbReference type="PROSITE" id="PS51194">
    <property type="entry name" value="HELICASE_CTER"/>
    <property type="match status" value="1"/>
</dbReference>
<keyword evidence="4" id="KW-0067">ATP-binding</keyword>
<dbReference type="InterPro" id="IPR014001">
    <property type="entry name" value="Helicase_ATP-bd"/>
</dbReference>
<dbReference type="AlphaFoldDB" id="A0AAU8G8D5"/>
<evidence type="ECO:0000256" key="2">
    <source>
        <dbReference type="ARBA" id="ARBA00022801"/>
    </source>
</evidence>
<evidence type="ECO:0000256" key="1">
    <source>
        <dbReference type="ARBA" id="ARBA00022741"/>
    </source>
</evidence>
<dbReference type="InterPro" id="IPR057342">
    <property type="entry name" value="DEXDc_RapA"/>
</dbReference>
<accession>A0AAU8G8D5</accession>
<dbReference type="Pfam" id="PF00176">
    <property type="entry name" value="SNF2-rel_dom"/>
    <property type="match status" value="1"/>
</dbReference>
<dbReference type="Gene3D" id="3.40.50.300">
    <property type="entry name" value="P-loop containing nucleotide triphosphate hydrolases"/>
    <property type="match status" value="1"/>
</dbReference>
<dbReference type="InterPro" id="IPR001650">
    <property type="entry name" value="Helicase_C-like"/>
</dbReference>
<keyword evidence="3 7" id="KW-0347">Helicase</keyword>
<evidence type="ECO:0000259" key="6">
    <source>
        <dbReference type="PROSITE" id="PS51194"/>
    </source>
</evidence>
<dbReference type="PROSITE" id="PS51192">
    <property type="entry name" value="HELICASE_ATP_BIND_1"/>
    <property type="match status" value="1"/>
</dbReference>
<dbReference type="EMBL" id="CP159290">
    <property type="protein sequence ID" value="XCH31977.1"/>
    <property type="molecule type" value="Genomic_DNA"/>
</dbReference>
<dbReference type="RefSeq" id="WP_353709401.1">
    <property type="nucleotide sequence ID" value="NZ_CP159290.1"/>
</dbReference>
<evidence type="ECO:0000259" key="5">
    <source>
        <dbReference type="PROSITE" id="PS51192"/>
    </source>
</evidence>
<gene>
    <name evidence="7" type="ORF">ABRQ22_09995</name>
</gene>
<dbReference type="GO" id="GO:0005524">
    <property type="term" value="F:ATP binding"/>
    <property type="evidence" value="ECO:0007669"/>
    <property type="project" value="UniProtKB-KW"/>
</dbReference>
<dbReference type="Pfam" id="PF13020">
    <property type="entry name" value="NOV_C"/>
    <property type="match status" value="1"/>
</dbReference>
<evidence type="ECO:0000256" key="4">
    <source>
        <dbReference type="ARBA" id="ARBA00022840"/>
    </source>
</evidence>
<dbReference type="PANTHER" id="PTHR45766:SF6">
    <property type="entry name" value="SWI_SNF-RELATED MATRIX-ASSOCIATED ACTIN-DEPENDENT REGULATOR OF CHROMATIN SUBFAMILY A-LIKE PROTEIN 1"/>
    <property type="match status" value="1"/>
</dbReference>
<dbReference type="InterPro" id="IPR038718">
    <property type="entry name" value="SNF2-like_sf"/>
</dbReference>
<dbReference type="SMART" id="SM00487">
    <property type="entry name" value="DEXDc"/>
    <property type="match status" value="1"/>
</dbReference>
<dbReference type="GO" id="GO:0004386">
    <property type="term" value="F:helicase activity"/>
    <property type="evidence" value="ECO:0007669"/>
    <property type="project" value="UniProtKB-KW"/>
</dbReference>
<dbReference type="InterPro" id="IPR024975">
    <property type="entry name" value="NOV_C"/>
</dbReference>
<reference evidence="7" key="1">
    <citation type="submission" date="2024-06" db="EMBL/GenBank/DDBJ databases">
        <title>Complete genome sequence of the cellulolytic actinobacterium, Cellulosimicrobium ES-005.</title>
        <authorList>
            <person name="Matthews C.T."/>
            <person name="Underwood K.D."/>
            <person name="Ghanchi K.M."/>
            <person name="Fields S.D."/>
            <person name="Gardner S.G."/>
        </authorList>
    </citation>
    <scope>NUCLEOTIDE SEQUENCE</scope>
    <source>
        <strain evidence="7">ES-005</strain>
    </source>
</reference>
<dbReference type="GO" id="GO:0016787">
    <property type="term" value="F:hydrolase activity"/>
    <property type="evidence" value="ECO:0007669"/>
    <property type="project" value="UniProtKB-KW"/>
</dbReference>
<dbReference type="InterPro" id="IPR049730">
    <property type="entry name" value="SNF2/RAD54-like_C"/>
</dbReference>
<dbReference type="InterPro" id="IPR000330">
    <property type="entry name" value="SNF2_N"/>
</dbReference>
<evidence type="ECO:0000313" key="7">
    <source>
        <dbReference type="EMBL" id="XCH31977.1"/>
    </source>
</evidence>
<dbReference type="SMART" id="SM00490">
    <property type="entry name" value="HELICc"/>
    <property type="match status" value="1"/>
</dbReference>
<keyword evidence="1" id="KW-0547">Nucleotide-binding</keyword>
<dbReference type="Gene3D" id="3.40.50.10810">
    <property type="entry name" value="Tandem AAA-ATPase domain"/>
    <property type="match status" value="1"/>
</dbReference>
<protein>
    <submittedName>
        <fullName evidence="7">Helicase-related protein</fullName>
    </submittedName>
</protein>
<proteinExistence type="predicted"/>
<keyword evidence="2" id="KW-0378">Hydrolase</keyword>
<feature type="domain" description="Helicase C-terminal" evidence="6">
    <location>
        <begin position="449"/>
        <end position="610"/>
    </location>
</feature>